<evidence type="ECO:0000256" key="1">
    <source>
        <dbReference type="ARBA" id="ARBA00004141"/>
    </source>
</evidence>
<dbReference type="PANTHER" id="PTHR21716:SF68">
    <property type="entry name" value="TRANSPORT PROTEIN YTVI-RELATED"/>
    <property type="match status" value="1"/>
</dbReference>
<keyword evidence="4 6" id="KW-1133">Transmembrane helix</keyword>
<feature type="transmembrane region" description="Helical" evidence="6">
    <location>
        <begin position="65"/>
        <end position="86"/>
    </location>
</feature>
<reference evidence="7 8" key="1">
    <citation type="submission" date="2019-04" db="EMBL/GenBank/DDBJ databases">
        <title>Microbes associate with the intestines of laboratory mice.</title>
        <authorList>
            <person name="Navarre W."/>
            <person name="Wong E."/>
            <person name="Huang K."/>
            <person name="Tropini C."/>
            <person name="Ng K."/>
            <person name="Yu B."/>
        </authorList>
    </citation>
    <scope>NUCLEOTIDE SEQUENCE [LARGE SCALE GENOMIC DNA]</scope>
    <source>
        <strain evidence="7 8">NM50_B9-20</strain>
    </source>
</reference>
<dbReference type="AlphaFoldDB" id="A0A4S2DIX3"/>
<gene>
    <name evidence="7" type="primary">ytvI</name>
    <name evidence="7" type="ORF">E5347_10405</name>
</gene>
<feature type="transmembrane region" description="Helical" evidence="6">
    <location>
        <begin position="158"/>
        <end position="183"/>
    </location>
</feature>
<evidence type="ECO:0000313" key="8">
    <source>
        <dbReference type="Proteomes" id="UP000306888"/>
    </source>
</evidence>
<dbReference type="OrthoDB" id="9774361at2"/>
<feature type="transmembrane region" description="Helical" evidence="6">
    <location>
        <begin position="248"/>
        <end position="275"/>
    </location>
</feature>
<feature type="transmembrane region" description="Helical" evidence="6">
    <location>
        <begin position="282"/>
        <end position="302"/>
    </location>
</feature>
<dbReference type="GO" id="GO:0016020">
    <property type="term" value="C:membrane"/>
    <property type="evidence" value="ECO:0007669"/>
    <property type="project" value="UniProtKB-SubCell"/>
</dbReference>
<evidence type="ECO:0000256" key="6">
    <source>
        <dbReference type="SAM" id="Phobius"/>
    </source>
</evidence>
<comment type="subcellular location">
    <subcellularLocation>
        <location evidence="1">Membrane</location>
        <topology evidence="1">Multi-pass membrane protein</topology>
    </subcellularLocation>
</comment>
<dbReference type="PANTHER" id="PTHR21716">
    <property type="entry name" value="TRANSMEMBRANE PROTEIN"/>
    <property type="match status" value="1"/>
</dbReference>
<dbReference type="EMBL" id="SRYR01000004">
    <property type="protein sequence ID" value="TGY42138.1"/>
    <property type="molecule type" value="Genomic_DNA"/>
</dbReference>
<evidence type="ECO:0000256" key="4">
    <source>
        <dbReference type="ARBA" id="ARBA00022989"/>
    </source>
</evidence>
<dbReference type="RefSeq" id="WP_136007107.1">
    <property type="nucleotide sequence ID" value="NZ_SRYR01000004.1"/>
</dbReference>
<name>A0A4S2DIX3_9CLOT</name>
<dbReference type="InterPro" id="IPR014227">
    <property type="entry name" value="YtvI-like"/>
</dbReference>
<dbReference type="Proteomes" id="UP000306888">
    <property type="component" value="Unassembled WGS sequence"/>
</dbReference>
<dbReference type="NCBIfam" id="TIGR02872">
    <property type="entry name" value="spore_ytvI"/>
    <property type="match status" value="1"/>
</dbReference>
<evidence type="ECO:0000256" key="3">
    <source>
        <dbReference type="ARBA" id="ARBA00022692"/>
    </source>
</evidence>
<organism evidence="7 8">
    <name type="scientific">Clostridium sartagoforme</name>
    <dbReference type="NCBI Taxonomy" id="84031"/>
    <lineage>
        <taxon>Bacteria</taxon>
        <taxon>Bacillati</taxon>
        <taxon>Bacillota</taxon>
        <taxon>Clostridia</taxon>
        <taxon>Eubacteriales</taxon>
        <taxon>Clostridiaceae</taxon>
        <taxon>Clostridium</taxon>
    </lineage>
</organism>
<comment type="caution">
    <text evidence="7">The sequence shown here is derived from an EMBL/GenBank/DDBJ whole genome shotgun (WGS) entry which is preliminary data.</text>
</comment>
<dbReference type="InterPro" id="IPR002549">
    <property type="entry name" value="AI-2E-like"/>
</dbReference>
<accession>A0A4S2DIX3</accession>
<feature type="transmembrane region" description="Helical" evidence="6">
    <location>
        <begin position="314"/>
        <end position="344"/>
    </location>
</feature>
<proteinExistence type="inferred from homology"/>
<dbReference type="Pfam" id="PF01594">
    <property type="entry name" value="AI-2E_transport"/>
    <property type="match status" value="1"/>
</dbReference>
<comment type="similarity">
    <text evidence="2">Belongs to the autoinducer-2 exporter (AI-2E) (TC 2.A.86) family.</text>
</comment>
<feature type="transmembrane region" description="Helical" evidence="6">
    <location>
        <begin position="9"/>
        <end position="27"/>
    </location>
</feature>
<sequence length="357" mass="39369">MGTEKKRDFIINVIYILIVGAVLYITLKYALGWFLPFVIGFGIAFILKPLINLITKKLKIKRKVVAGLTVLVFYATVGALFTLLLFKLGLVMKDLFIKLPSIYLNTIEPLIYELAAKVEDILVNLDPALLEAIKQAITSIADSLGSIISSVSSGAVSFITSTVSVVPSFFIILIFSIISSFFFAMDYEKITSFVIRQFSPKGREIVLDIKEYIVGTLFKIIKAYSILICITFIELSIGLSILRVESAISIALLIACVDILPVLGTGGIVIPWIFIELFKGNTALAIGLTIVYVVITVIRNILEPKIVGEQIGLHPLIMLICMFVGVKFFGVLGLFVLPIIMIILKNLNDSGKIHIFK</sequence>
<evidence type="ECO:0000256" key="2">
    <source>
        <dbReference type="ARBA" id="ARBA00009773"/>
    </source>
</evidence>
<dbReference type="GO" id="GO:0055085">
    <property type="term" value="P:transmembrane transport"/>
    <property type="evidence" value="ECO:0007669"/>
    <property type="project" value="TreeGrafter"/>
</dbReference>
<feature type="transmembrane region" description="Helical" evidence="6">
    <location>
        <begin position="33"/>
        <end position="53"/>
    </location>
</feature>
<keyword evidence="8" id="KW-1185">Reference proteome</keyword>
<keyword evidence="3 6" id="KW-0812">Transmembrane</keyword>
<evidence type="ECO:0000256" key="5">
    <source>
        <dbReference type="ARBA" id="ARBA00023136"/>
    </source>
</evidence>
<evidence type="ECO:0000313" key="7">
    <source>
        <dbReference type="EMBL" id="TGY42138.1"/>
    </source>
</evidence>
<keyword evidence="5 6" id="KW-0472">Membrane</keyword>
<feature type="transmembrane region" description="Helical" evidence="6">
    <location>
        <begin position="223"/>
        <end position="242"/>
    </location>
</feature>
<protein>
    <submittedName>
        <fullName evidence="7">Sporulation integral membrane protein YtvI</fullName>
    </submittedName>
</protein>